<gene>
    <name evidence="2" type="ORF">C449_01636</name>
</gene>
<evidence type="ECO:0000259" key="1">
    <source>
        <dbReference type="Pfam" id="PF00582"/>
    </source>
</evidence>
<name>M0MNW9_9EURY</name>
<evidence type="ECO:0000313" key="3">
    <source>
        <dbReference type="Proteomes" id="UP000011669"/>
    </source>
</evidence>
<reference evidence="2 3" key="1">
    <citation type="journal article" date="2014" name="PLoS Genet.">
        <title>Phylogenetically driven sequencing of extremely halophilic archaea reveals strategies for static and dynamic osmo-response.</title>
        <authorList>
            <person name="Becker E.A."/>
            <person name="Seitzer P.M."/>
            <person name="Tritt A."/>
            <person name="Larsen D."/>
            <person name="Krusor M."/>
            <person name="Yao A.I."/>
            <person name="Wu D."/>
            <person name="Madern D."/>
            <person name="Eisen J.A."/>
            <person name="Darling A.E."/>
            <person name="Facciotti M.T."/>
        </authorList>
    </citation>
    <scope>NUCLEOTIDE SEQUENCE [LARGE SCALE GENOMIC DNA]</scope>
    <source>
        <strain evidence="2 3">DSM 5350</strain>
    </source>
</reference>
<dbReference type="Proteomes" id="UP000011669">
    <property type="component" value="Unassembled WGS sequence"/>
</dbReference>
<evidence type="ECO:0000313" key="2">
    <source>
        <dbReference type="EMBL" id="EMA47407.1"/>
    </source>
</evidence>
<dbReference type="Pfam" id="PF00582">
    <property type="entry name" value="Usp"/>
    <property type="match status" value="1"/>
</dbReference>
<organism evidence="2 3">
    <name type="scientific">Halococcus saccharolyticus DSM 5350</name>
    <dbReference type="NCBI Taxonomy" id="1227455"/>
    <lineage>
        <taxon>Archaea</taxon>
        <taxon>Methanobacteriati</taxon>
        <taxon>Methanobacteriota</taxon>
        <taxon>Stenosarchaea group</taxon>
        <taxon>Halobacteria</taxon>
        <taxon>Halobacteriales</taxon>
        <taxon>Halococcaceae</taxon>
        <taxon>Halococcus</taxon>
    </lineage>
</organism>
<dbReference type="InterPro" id="IPR006016">
    <property type="entry name" value="UspA"/>
</dbReference>
<comment type="caution">
    <text evidence="2">The sequence shown here is derived from an EMBL/GenBank/DDBJ whole genome shotgun (WGS) entry which is preliminary data.</text>
</comment>
<dbReference type="AlphaFoldDB" id="M0MNW9"/>
<proteinExistence type="predicted"/>
<dbReference type="Gene3D" id="3.40.50.620">
    <property type="entry name" value="HUPs"/>
    <property type="match status" value="1"/>
</dbReference>
<dbReference type="EMBL" id="AOMD01000005">
    <property type="protein sequence ID" value="EMA47407.1"/>
    <property type="molecule type" value="Genomic_DNA"/>
</dbReference>
<protein>
    <submittedName>
        <fullName evidence="2">UspA domain protein</fullName>
    </submittedName>
</protein>
<dbReference type="InParanoid" id="M0MNW9"/>
<keyword evidence="3" id="KW-1185">Reference proteome</keyword>
<feature type="domain" description="UspA" evidence="1">
    <location>
        <begin position="10"/>
        <end position="145"/>
    </location>
</feature>
<dbReference type="InterPro" id="IPR014729">
    <property type="entry name" value="Rossmann-like_a/b/a_fold"/>
</dbReference>
<sequence>MSGSNMERGLVVAERTDEHRALLREAGEHAKGANAELVLLRLMTEAEYEADAETLASIGSVENVSYDSRAVLDAAANDLQKMARDVLPENAGVETVAKATDEDDIATAVLDTAADHDCDHVFVLGRRRSPAGKALFGDVAQRIVLDFDGYVTLNTG</sequence>
<dbReference type="SUPFAM" id="SSF52402">
    <property type="entry name" value="Adenine nucleotide alpha hydrolases-like"/>
    <property type="match status" value="1"/>
</dbReference>
<dbReference type="PATRIC" id="fig|1227455.4.peg.339"/>
<dbReference type="CDD" id="cd00293">
    <property type="entry name" value="USP-like"/>
    <property type="match status" value="1"/>
</dbReference>
<accession>M0MNW9</accession>